<evidence type="ECO:0000256" key="2">
    <source>
        <dbReference type="ARBA" id="ARBA00004496"/>
    </source>
</evidence>
<dbReference type="PANTHER" id="PTHR46116">
    <property type="entry name" value="(E3-INDEPENDENT) E2 UBIQUITIN-CONJUGATING ENZYME"/>
    <property type="match status" value="1"/>
</dbReference>
<dbReference type="Gene3D" id="3.10.110.10">
    <property type="entry name" value="Ubiquitin Conjugating Enzyme"/>
    <property type="match status" value="1"/>
</dbReference>
<name>A0ABR0KCX5_9PEZI</name>
<sequence length="122" mass="13696">MANSSILRITRELNDIRKGSDLSIAVAYRDMDVRHVKALIVGPPDTPYEFGFFEFDVRFPKEYPTKAPNVNATTTNGGRCRFNPNIYAQGKVCLSILGTWRGEPGEEWSTAQDLESILISIQ</sequence>
<keyword evidence="5" id="KW-0808">Transferase</keyword>
<dbReference type="EMBL" id="JAVRRA010026233">
    <property type="protein sequence ID" value="KAK5093636.1"/>
    <property type="molecule type" value="Genomic_DNA"/>
</dbReference>
<evidence type="ECO:0000256" key="5">
    <source>
        <dbReference type="ARBA" id="ARBA00022679"/>
    </source>
</evidence>
<organism evidence="16 17">
    <name type="scientific">Cryomyces antarcticus</name>
    <dbReference type="NCBI Taxonomy" id="329879"/>
    <lineage>
        <taxon>Eukaryota</taxon>
        <taxon>Fungi</taxon>
        <taxon>Dikarya</taxon>
        <taxon>Ascomycota</taxon>
        <taxon>Pezizomycotina</taxon>
        <taxon>Dothideomycetes</taxon>
        <taxon>Dothideomycetes incertae sedis</taxon>
        <taxon>Cryomyces</taxon>
    </lineage>
</organism>
<gene>
    <name evidence="16" type="ORF">LTR16_007508</name>
</gene>
<keyword evidence="9" id="KW-0067">ATP-binding</keyword>
<feature type="non-terminal residue" evidence="16">
    <location>
        <position position="122"/>
    </location>
</feature>
<dbReference type="SUPFAM" id="SSF54495">
    <property type="entry name" value="UBC-like"/>
    <property type="match status" value="1"/>
</dbReference>
<evidence type="ECO:0000256" key="12">
    <source>
        <dbReference type="ARBA" id="ARBA00041798"/>
    </source>
</evidence>
<evidence type="ECO:0000256" key="13">
    <source>
        <dbReference type="ARBA" id="ARBA00042316"/>
    </source>
</evidence>
<reference evidence="16 17" key="1">
    <citation type="submission" date="2023-08" db="EMBL/GenBank/DDBJ databases">
        <title>Black Yeasts Isolated from many extreme environments.</title>
        <authorList>
            <person name="Coleine C."/>
            <person name="Stajich J.E."/>
            <person name="Selbmann L."/>
        </authorList>
    </citation>
    <scope>NUCLEOTIDE SEQUENCE [LARGE SCALE GENOMIC DNA]</scope>
    <source>
        <strain evidence="16 17">CCFEE 536</strain>
    </source>
</reference>
<evidence type="ECO:0000259" key="15">
    <source>
        <dbReference type="PROSITE" id="PS50127"/>
    </source>
</evidence>
<keyword evidence="8" id="KW-0833">Ubl conjugation pathway</keyword>
<dbReference type="PROSITE" id="PS50127">
    <property type="entry name" value="UBC_2"/>
    <property type="match status" value="1"/>
</dbReference>
<evidence type="ECO:0000256" key="8">
    <source>
        <dbReference type="ARBA" id="ARBA00022786"/>
    </source>
</evidence>
<dbReference type="EC" id="2.3.2.23" evidence="3"/>
<dbReference type="InterPro" id="IPR000608">
    <property type="entry name" value="UBC"/>
</dbReference>
<keyword evidence="10" id="KW-0539">Nucleus</keyword>
<evidence type="ECO:0000256" key="6">
    <source>
        <dbReference type="ARBA" id="ARBA00022703"/>
    </source>
</evidence>
<dbReference type="SMART" id="SM00212">
    <property type="entry name" value="UBCc"/>
    <property type="match status" value="1"/>
</dbReference>
<evidence type="ECO:0000313" key="17">
    <source>
        <dbReference type="Proteomes" id="UP001357485"/>
    </source>
</evidence>
<proteinExistence type="predicted"/>
<feature type="domain" description="UBC core" evidence="15">
    <location>
        <begin position="4"/>
        <end position="122"/>
    </location>
</feature>
<keyword evidence="17" id="KW-1185">Reference proteome</keyword>
<dbReference type="Pfam" id="PF00179">
    <property type="entry name" value="UQ_con"/>
    <property type="match status" value="1"/>
</dbReference>
<keyword evidence="4" id="KW-0963">Cytoplasm</keyword>
<evidence type="ECO:0000256" key="14">
    <source>
        <dbReference type="ARBA" id="ARBA00042401"/>
    </source>
</evidence>
<keyword evidence="6" id="KW-0053">Apoptosis</keyword>
<keyword evidence="7" id="KW-0547">Nucleotide-binding</keyword>
<evidence type="ECO:0000256" key="11">
    <source>
        <dbReference type="ARBA" id="ARBA00039894"/>
    </source>
</evidence>
<evidence type="ECO:0000256" key="10">
    <source>
        <dbReference type="ARBA" id="ARBA00023242"/>
    </source>
</evidence>
<dbReference type="Proteomes" id="UP001357485">
    <property type="component" value="Unassembled WGS sequence"/>
</dbReference>
<evidence type="ECO:0000256" key="7">
    <source>
        <dbReference type="ARBA" id="ARBA00022741"/>
    </source>
</evidence>
<evidence type="ECO:0000313" key="16">
    <source>
        <dbReference type="EMBL" id="KAK5093636.1"/>
    </source>
</evidence>
<evidence type="ECO:0000256" key="1">
    <source>
        <dbReference type="ARBA" id="ARBA00004123"/>
    </source>
</evidence>
<dbReference type="InterPro" id="IPR016135">
    <property type="entry name" value="UBQ-conjugating_enzyme/RWD"/>
</dbReference>
<dbReference type="PANTHER" id="PTHR46116:SF26">
    <property type="entry name" value="UBIQUITIN-CONJUGATING ENZYME E2 Z"/>
    <property type="match status" value="1"/>
</dbReference>
<accession>A0ABR0KCX5</accession>
<protein>
    <recommendedName>
        <fullName evidence="11">Ubiquitin-conjugating enzyme E2 Z</fullName>
        <ecNumber evidence="3">2.3.2.23</ecNumber>
    </recommendedName>
    <alternativeName>
        <fullName evidence="12">E2 ubiquitin-conjugating enzyme Z</fullName>
    </alternativeName>
    <alternativeName>
        <fullName evidence="14">Ubiquitin carrier protein Z</fullName>
    </alternativeName>
    <alternativeName>
        <fullName evidence="13">Ubiquitin-protein ligase Z</fullName>
    </alternativeName>
</protein>
<comment type="caution">
    <text evidence="16">The sequence shown here is derived from an EMBL/GenBank/DDBJ whole genome shotgun (WGS) entry which is preliminary data.</text>
</comment>
<comment type="subcellular location">
    <subcellularLocation>
        <location evidence="2">Cytoplasm</location>
    </subcellularLocation>
    <subcellularLocation>
        <location evidence="1">Nucleus</location>
    </subcellularLocation>
</comment>
<evidence type="ECO:0000256" key="9">
    <source>
        <dbReference type="ARBA" id="ARBA00022840"/>
    </source>
</evidence>
<evidence type="ECO:0000256" key="4">
    <source>
        <dbReference type="ARBA" id="ARBA00022490"/>
    </source>
</evidence>
<evidence type="ECO:0000256" key="3">
    <source>
        <dbReference type="ARBA" id="ARBA00012486"/>
    </source>
</evidence>